<dbReference type="Gene3D" id="3.30.70.360">
    <property type="match status" value="1"/>
</dbReference>
<comment type="cofactor">
    <cofactor evidence="1">
        <name>Zn(2+)</name>
        <dbReference type="ChEBI" id="CHEBI:29105"/>
    </cofactor>
</comment>
<feature type="domain" description="Peptidase M20 dimerisation" evidence="6">
    <location>
        <begin position="172"/>
        <end position="279"/>
    </location>
</feature>
<dbReference type="PANTHER" id="PTHR43808:SF8">
    <property type="entry name" value="PEPTIDASE M20 DIMERISATION DOMAIN-CONTAINING PROTEIN"/>
    <property type="match status" value="1"/>
</dbReference>
<dbReference type="InterPro" id="IPR050072">
    <property type="entry name" value="Peptidase_M20A"/>
</dbReference>
<evidence type="ECO:0000256" key="5">
    <source>
        <dbReference type="ARBA" id="ARBA00022833"/>
    </source>
</evidence>
<accession>A0A3S0QNE3</accession>
<dbReference type="NCBIfam" id="NF009555">
    <property type="entry name" value="PRK13004.1"/>
    <property type="match status" value="1"/>
</dbReference>
<name>A0A3S0QNE3_9BACI</name>
<dbReference type="PANTHER" id="PTHR43808">
    <property type="entry name" value="ACETYLORNITHINE DEACETYLASE"/>
    <property type="match status" value="1"/>
</dbReference>
<protein>
    <submittedName>
        <fullName evidence="7">YgeY family selenium metabolism-linked hydrolase</fullName>
    </submittedName>
</protein>
<evidence type="ECO:0000256" key="3">
    <source>
        <dbReference type="ARBA" id="ARBA00022723"/>
    </source>
</evidence>
<dbReference type="AlphaFoldDB" id="A0A3S0QNE3"/>
<keyword evidence="5" id="KW-0862">Zinc</keyword>
<organism evidence="7 8">
    <name type="scientific">Lysinibacillus antri</name>
    <dbReference type="NCBI Taxonomy" id="2498145"/>
    <lineage>
        <taxon>Bacteria</taxon>
        <taxon>Bacillati</taxon>
        <taxon>Bacillota</taxon>
        <taxon>Bacilli</taxon>
        <taxon>Bacillales</taxon>
        <taxon>Bacillaceae</taxon>
        <taxon>Lysinibacillus</taxon>
    </lineage>
</organism>
<dbReference type="InterPro" id="IPR011650">
    <property type="entry name" value="Peptidase_M20_dimer"/>
</dbReference>
<dbReference type="InterPro" id="IPR036264">
    <property type="entry name" value="Bact_exopeptidase_dim_dom"/>
</dbReference>
<dbReference type="EMBL" id="RYYR01000029">
    <property type="protein sequence ID" value="RUL48810.1"/>
    <property type="molecule type" value="Genomic_DNA"/>
</dbReference>
<dbReference type="InterPro" id="IPR002933">
    <property type="entry name" value="Peptidase_M20"/>
</dbReference>
<evidence type="ECO:0000256" key="2">
    <source>
        <dbReference type="ARBA" id="ARBA00006247"/>
    </source>
</evidence>
<dbReference type="Proteomes" id="UP000287910">
    <property type="component" value="Unassembled WGS sequence"/>
</dbReference>
<dbReference type="SUPFAM" id="SSF53187">
    <property type="entry name" value="Zn-dependent exopeptidases"/>
    <property type="match status" value="1"/>
</dbReference>
<dbReference type="GO" id="GO:0016787">
    <property type="term" value="F:hydrolase activity"/>
    <property type="evidence" value="ECO:0007669"/>
    <property type="project" value="UniProtKB-KW"/>
</dbReference>
<reference evidence="7 8" key="1">
    <citation type="submission" date="2018-12" db="EMBL/GenBank/DDBJ databases">
        <title>Lysinibacillus antri sp. nov., isolated from a cave soil.</title>
        <authorList>
            <person name="Narsing Rao M.P."/>
            <person name="Zhang H."/>
            <person name="Dong Z.-Y."/>
            <person name="Niu X.-K."/>
            <person name="Zhang K."/>
            <person name="Fang B.-Z."/>
            <person name="Kang Y.-Q."/>
            <person name="Xiao M."/>
            <person name="Li W.-J."/>
        </authorList>
    </citation>
    <scope>NUCLEOTIDE SEQUENCE [LARGE SCALE GENOMIC DNA]</scope>
    <source>
        <strain evidence="7 8">SYSU K30002</strain>
    </source>
</reference>
<gene>
    <name evidence="7" type="ORF">EK386_16375</name>
</gene>
<keyword evidence="3" id="KW-0479">Metal-binding</keyword>
<evidence type="ECO:0000259" key="6">
    <source>
        <dbReference type="Pfam" id="PF07687"/>
    </source>
</evidence>
<keyword evidence="8" id="KW-1185">Reference proteome</keyword>
<evidence type="ECO:0000256" key="4">
    <source>
        <dbReference type="ARBA" id="ARBA00022801"/>
    </source>
</evidence>
<dbReference type="Pfam" id="PF01546">
    <property type="entry name" value="Peptidase_M20"/>
    <property type="match status" value="1"/>
</dbReference>
<keyword evidence="4 7" id="KW-0378">Hydrolase</keyword>
<dbReference type="SUPFAM" id="SSF55031">
    <property type="entry name" value="Bacterial exopeptidase dimerisation domain"/>
    <property type="match status" value="1"/>
</dbReference>
<sequence length="402" mass="44080">MNLNEVRQQEVIELCKNLVKIPSLSGQEKEVAAYIEMFAKDNGFDESNIDSLGNVTLVMNGKEEGPVIVMDGHIDTVPVIEANWTVDPYSGLEKDGKIYGRGSTDMKGAVASMILAAKYFAEDTDKNFKGKIVVSCSVHEECFEGVATREVSAQYKPDYVVIGEATNLKLNNGQRGRAEVVVETFGKSAHSSNPDAGINAVNKMVKLIQAINELEVNTHPILGKGILELTDIVSSPYPGASVVPSNARVTFDRRLLVNETKESVLAPIQDIINRLKQEDEQFDAAVYYSSGKELCYTGATIEAERFFPAWLYDEEEEFVSQTLKNLQGILPETTLSHYSFCTNGSHFAGEAGIPTIGFGPSFEHLAHIDDEYIEKDQLLKATAGYISILNTLSNLKGGKVHV</sequence>
<evidence type="ECO:0000256" key="1">
    <source>
        <dbReference type="ARBA" id="ARBA00001947"/>
    </source>
</evidence>
<dbReference type="RefSeq" id="WP_126660256.1">
    <property type="nucleotide sequence ID" value="NZ_RYYR01000029.1"/>
</dbReference>
<proteinExistence type="inferred from homology"/>
<dbReference type="Gene3D" id="3.40.630.10">
    <property type="entry name" value="Zn peptidases"/>
    <property type="match status" value="2"/>
</dbReference>
<evidence type="ECO:0000313" key="7">
    <source>
        <dbReference type="EMBL" id="RUL48810.1"/>
    </source>
</evidence>
<dbReference type="Pfam" id="PF07687">
    <property type="entry name" value="M20_dimer"/>
    <property type="match status" value="1"/>
</dbReference>
<comment type="similarity">
    <text evidence="2">Belongs to the peptidase M20A family.</text>
</comment>
<comment type="caution">
    <text evidence="7">The sequence shown here is derived from an EMBL/GenBank/DDBJ whole genome shotgun (WGS) entry which is preliminary data.</text>
</comment>
<dbReference type="GO" id="GO:0046872">
    <property type="term" value="F:metal ion binding"/>
    <property type="evidence" value="ECO:0007669"/>
    <property type="project" value="UniProtKB-KW"/>
</dbReference>
<evidence type="ECO:0000313" key="8">
    <source>
        <dbReference type="Proteomes" id="UP000287910"/>
    </source>
</evidence>